<accession>A0A812IPQ9</accession>
<name>A0A812IPQ9_SYMPI</name>
<evidence type="ECO:0000259" key="3">
    <source>
        <dbReference type="PROSITE" id="PS50948"/>
    </source>
</evidence>
<dbReference type="Gene3D" id="3.50.4.10">
    <property type="entry name" value="Hepatocyte Growth Factor"/>
    <property type="match status" value="1"/>
</dbReference>
<feature type="domain" description="Apple" evidence="3">
    <location>
        <begin position="23"/>
        <end position="104"/>
    </location>
</feature>
<dbReference type="InterPro" id="IPR003609">
    <property type="entry name" value="Pan_app"/>
</dbReference>
<dbReference type="OrthoDB" id="414412at2759"/>
<comment type="caution">
    <text evidence="4">The sequence shown here is derived from an EMBL/GenBank/DDBJ whole genome shotgun (WGS) entry which is preliminary data.</text>
</comment>
<dbReference type="InterPro" id="IPR011042">
    <property type="entry name" value="6-blade_b-propeller_TolB-like"/>
</dbReference>
<dbReference type="AlphaFoldDB" id="A0A812IPQ9"/>
<organism evidence="4 5">
    <name type="scientific">Symbiodinium pilosum</name>
    <name type="common">Dinoflagellate</name>
    <dbReference type="NCBI Taxonomy" id="2952"/>
    <lineage>
        <taxon>Eukaryota</taxon>
        <taxon>Sar</taxon>
        <taxon>Alveolata</taxon>
        <taxon>Dinophyceae</taxon>
        <taxon>Suessiales</taxon>
        <taxon>Symbiodiniaceae</taxon>
        <taxon>Symbiodinium</taxon>
    </lineage>
</organism>
<dbReference type="SMART" id="SM00223">
    <property type="entry name" value="APPLE"/>
    <property type="match status" value="1"/>
</dbReference>
<evidence type="ECO:0000256" key="2">
    <source>
        <dbReference type="ARBA" id="ARBA00023157"/>
    </source>
</evidence>
<proteinExistence type="predicted"/>
<dbReference type="InterPro" id="IPR000177">
    <property type="entry name" value="Apple"/>
</dbReference>
<dbReference type="GO" id="GO:0005576">
    <property type="term" value="C:extracellular region"/>
    <property type="evidence" value="ECO:0007669"/>
    <property type="project" value="InterPro"/>
</dbReference>
<keyword evidence="5" id="KW-1185">Reference proteome</keyword>
<evidence type="ECO:0000313" key="4">
    <source>
        <dbReference type="EMBL" id="CAE7153228.1"/>
    </source>
</evidence>
<dbReference type="GO" id="GO:0006508">
    <property type="term" value="P:proteolysis"/>
    <property type="evidence" value="ECO:0007669"/>
    <property type="project" value="InterPro"/>
</dbReference>
<sequence>MEIYVGIVHVEMMAGIDLGARFCLQLGVNVTSGQTLSALASRSARECQDACQATDGCEHFNFLIDSDGSSTGFGSCVLIQASTSGQGFVQTGVAAAYVSGPSVCKFASVRDVAGTRNTAGAIDSVNPLAAQLSEPAGLGSWQDQLFVADSANHLIRQMDMATGAVMTVAGTGSRGFTTGDDATHSALARTLDAPHAVDVNQLGHVFFTDSINNRLADVSVQTVVTLAAGELTPRVAVTNGEFVLFGLRTSPGKILQFQIQSFQQVGTTITLDSGDDFVECGTSDADYSYFGLETDPAVILKYEYGDIRMLSAAYSPVNFELVSLTQRSTLGARFLASLAADDEHLYAAGQAVVWVVRKQSR</sequence>
<dbReference type="PROSITE" id="PS50948">
    <property type="entry name" value="PAN"/>
    <property type="match status" value="1"/>
</dbReference>
<dbReference type="EMBL" id="CAJNIZ010000088">
    <property type="protein sequence ID" value="CAE7153228.1"/>
    <property type="molecule type" value="Genomic_DNA"/>
</dbReference>
<dbReference type="Proteomes" id="UP000649617">
    <property type="component" value="Unassembled WGS sequence"/>
</dbReference>
<dbReference type="Pfam" id="PF00024">
    <property type="entry name" value="PAN_1"/>
    <property type="match status" value="1"/>
</dbReference>
<evidence type="ECO:0000313" key="5">
    <source>
        <dbReference type="Proteomes" id="UP000649617"/>
    </source>
</evidence>
<gene>
    <name evidence="4" type="primary">NHLRC2</name>
    <name evidence="4" type="ORF">SPIL2461_LOCUS253</name>
</gene>
<dbReference type="Gene3D" id="2.120.10.30">
    <property type="entry name" value="TolB, C-terminal domain"/>
    <property type="match status" value="1"/>
</dbReference>
<keyword evidence="1" id="KW-0677">Repeat</keyword>
<protein>
    <submittedName>
        <fullName evidence="4">NHLRC2 protein</fullName>
    </submittedName>
</protein>
<reference evidence="4" key="1">
    <citation type="submission" date="2021-02" db="EMBL/GenBank/DDBJ databases">
        <authorList>
            <person name="Dougan E. K."/>
            <person name="Rhodes N."/>
            <person name="Thang M."/>
            <person name="Chan C."/>
        </authorList>
    </citation>
    <scope>NUCLEOTIDE SEQUENCE</scope>
</reference>
<evidence type="ECO:0000256" key="1">
    <source>
        <dbReference type="ARBA" id="ARBA00022737"/>
    </source>
</evidence>
<dbReference type="SUPFAM" id="SSF101898">
    <property type="entry name" value="NHL repeat"/>
    <property type="match status" value="1"/>
</dbReference>
<keyword evidence="2" id="KW-1015">Disulfide bond</keyword>